<reference evidence="11 12" key="1">
    <citation type="submission" date="2019-11" db="EMBL/GenBank/DDBJ databases">
        <title>Whole-genome sequence of a the green, strictly anaerobic photosynthetic bacterium Heliobacillus mobilis DSM 6151.</title>
        <authorList>
            <person name="Kyndt J.A."/>
            <person name="Meyer T.E."/>
        </authorList>
    </citation>
    <scope>NUCLEOTIDE SEQUENCE [LARGE SCALE GENOMIC DNA]</scope>
    <source>
        <strain evidence="11 12">DSM 6151</strain>
    </source>
</reference>
<dbReference type="RefSeq" id="WP_155476703.1">
    <property type="nucleotide sequence ID" value="NZ_WNKU01000012.1"/>
</dbReference>
<keyword evidence="3" id="KW-0813">Transport</keyword>
<keyword evidence="10" id="KW-0732">Signal</keyword>
<dbReference type="InterPro" id="IPR051906">
    <property type="entry name" value="TolC-like"/>
</dbReference>
<evidence type="ECO:0000256" key="8">
    <source>
        <dbReference type="SAM" id="Coils"/>
    </source>
</evidence>
<evidence type="ECO:0000256" key="4">
    <source>
        <dbReference type="ARBA" id="ARBA00022452"/>
    </source>
</evidence>
<evidence type="ECO:0000256" key="10">
    <source>
        <dbReference type="SAM" id="SignalP"/>
    </source>
</evidence>
<feature type="chain" id="PRO_5026076064" evidence="10">
    <location>
        <begin position="33"/>
        <end position="405"/>
    </location>
</feature>
<protein>
    <submittedName>
        <fullName evidence="11">TolC family protein</fullName>
    </submittedName>
</protein>
<gene>
    <name evidence="11" type="ORF">GJ688_11520</name>
</gene>
<dbReference type="AlphaFoldDB" id="A0A6I3SLF4"/>
<keyword evidence="4" id="KW-1134">Transmembrane beta strand</keyword>
<feature type="coiled-coil region" evidence="8">
    <location>
        <begin position="208"/>
        <end position="235"/>
    </location>
</feature>
<comment type="subcellular location">
    <subcellularLocation>
        <location evidence="1">Cell outer membrane</location>
    </subcellularLocation>
</comment>
<keyword evidence="6" id="KW-0472">Membrane</keyword>
<keyword evidence="12" id="KW-1185">Reference proteome</keyword>
<evidence type="ECO:0000313" key="11">
    <source>
        <dbReference type="EMBL" id="MTV49606.1"/>
    </source>
</evidence>
<evidence type="ECO:0000313" key="12">
    <source>
        <dbReference type="Proteomes" id="UP000430670"/>
    </source>
</evidence>
<sequence length="405" mass="44435">MKRFTRQTAAALLAGSLMALPGVLLQPTLALANSTEVLDKLDASEAEAKQQEWSTPFDKQPTDIPAAKGSEAPGQSTAGQLSFTLEAAVDKAYENSLDYKQAELDLNRSWEVRDDAKDYIDYTPTRPNATEATTFNKLLNADLNWQMSKKNLKIQKDTIEVSITTKYMDLLRAQETVAYANKAKEAADWKLRATRAGFYVGTVSQPQLVDAEATAATAQASVDSAKKQLDDAYNKFNIALGLNAGDRPVLTEKINYSPLVVESLEHEVSRVIAESPTIFKAEYNVDLASFNREAASPYNVGQIDIEKAKLAVGQLKDGTEKSVRSLYYNIKTLEEQHNGLVEALRNAQTNYQATKVRFDVGMITQADLVAAESQLAKAQKDLLDNEAQHTALAVTFQKPWGASAS</sequence>
<name>A0A6I3SLF4_HELMO</name>
<comment type="caution">
    <text evidence="11">The sequence shown here is derived from an EMBL/GenBank/DDBJ whole genome shotgun (WGS) entry which is preliminary data.</text>
</comment>
<dbReference type="Pfam" id="PF02321">
    <property type="entry name" value="OEP"/>
    <property type="match status" value="1"/>
</dbReference>
<feature type="region of interest" description="Disordered" evidence="9">
    <location>
        <begin position="44"/>
        <end position="77"/>
    </location>
</feature>
<evidence type="ECO:0000256" key="6">
    <source>
        <dbReference type="ARBA" id="ARBA00023136"/>
    </source>
</evidence>
<dbReference type="PANTHER" id="PTHR30026:SF20">
    <property type="entry name" value="OUTER MEMBRANE PROTEIN TOLC"/>
    <property type="match status" value="1"/>
</dbReference>
<dbReference type="EMBL" id="WNKU01000012">
    <property type="protein sequence ID" value="MTV49606.1"/>
    <property type="molecule type" value="Genomic_DNA"/>
</dbReference>
<dbReference type="InterPro" id="IPR003423">
    <property type="entry name" value="OMP_efflux"/>
</dbReference>
<feature type="signal peptide" evidence="10">
    <location>
        <begin position="1"/>
        <end position="32"/>
    </location>
</feature>
<keyword evidence="5" id="KW-0812">Transmembrane</keyword>
<evidence type="ECO:0000256" key="2">
    <source>
        <dbReference type="ARBA" id="ARBA00007613"/>
    </source>
</evidence>
<evidence type="ECO:0000256" key="9">
    <source>
        <dbReference type="SAM" id="MobiDB-lite"/>
    </source>
</evidence>
<feature type="coiled-coil region" evidence="8">
    <location>
        <begin position="330"/>
        <end position="388"/>
    </location>
</feature>
<keyword evidence="8" id="KW-0175">Coiled coil</keyword>
<dbReference type="Proteomes" id="UP000430670">
    <property type="component" value="Unassembled WGS sequence"/>
</dbReference>
<comment type="similarity">
    <text evidence="2">Belongs to the outer membrane factor (OMF) (TC 1.B.17) family.</text>
</comment>
<dbReference type="OrthoDB" id="1803658at2"/>
<organism evidence="11 12">
    <name type="scientific">Heliobacterium mobile</name>
    <name type="common">Heliobacillus mobilis</name>
    <dbReference type="NCBI Taxonomy" id="28064"/>
    <lineage>
        <taxon>Bacteria</taxon>
        <taxon>Bacillati</taxon>
        <taxon>Bacillota</taxon>
        <taxon>Clostridia</taxon>
        <taxon>Eubacteriales</taxon>
        <taxon>Heliobacteriaceae</taxon>
        <taxon>Heliobacterium</taxon>
    </lineage>
</organism>
<accession>A0A6I3SLF4</accession>
<evidence type="ECO:0000256" key="7">
    <source>
        <dbReference type="ARBA" id="ARBA00023237"/>
    </source>
</evidence>
<dbReference type="GO" id="GO:1990281">
    <property type="term" value="C:efflux pump complex"/>
    <property type="evidence" value="ECO:0007669"/>
    <property type="project" value="TreeGrafter"/>
</dbReference>
<dbReference type="SUPFAM" id="SSF56954">
    <property type="entry name" value="Outer membrane efflux proteins (OEP)"/>
    <property type="match status" value="1"/>
</dbReference>
<dbReference type="GO" id="GO:0009279">
    <property type="term" value="C:cell outer membrane"/>
    <property type="evidence" value="ECO:0007669"/>
    <property type="project" value="UniProtKB-SubCell"/>
</dbReference>
<evidence type="ECO:0000256" key="5">
    <source>
        <dbReference type="ARBA" id="ARBA00022692"/>
    </source>
</evidence>
<keyword evidence="7" id="KW-0998">Cell outer membrane</keyword>
<dbReference type="GO" id="GO:0015562">
    <property type="term" value="F:efflux transmembrane transporter activity"/>
    <property type="evidence" value="ECO:0007669"/>
    <property type="project" value="InterPro"/>
</dbReference>
<dbReference type="PANTHER" id="PTHR30026">
    <property type="entry name" value="OUTER MEMBRANE PROTEIN TOLC"/>
    <property type="match status" value="1"/>
</dbReference>
<evidence type="ECO:0000256" key="3">
    <source>
        <dbReference type="ARBA" id="ARBA00022448"/>
    </source>
</evidence>
<proteinExistence type="inferred from homology"/>
<dbReference type="GO" id="GO:0015288">
    <property type="term" value="F:porin activity"/>
    <property type="evidence" value="ECO:0007669"/>
    <property type="project" value="TreeGrafter"/>
</dbReference>
<evidence type="ECO:0000256" key="1">
    <source>
        <dbReference type="ARBA" id="ARBA00004442"/>
    </source>
</evidence>
<dbReference type="Gene3D" id="1.20.1600.10">
    <property type="entry name" value="Outer membrane efflux proteins (OEP)"/>
    <property type="match status" value="1"/>
</dbReference>